<organism evidence="2 3">
    <name type="scientific">Okibacterium fritillariae</name>
    <dbReference type="NCBI Taxonomy" id="123320"/>
    <lineage>
        <taxon>Bacteria</taxon>
        <taxon>Bacillati</taxon>
        <taxon>Actinomycetota</taxon>
        <taxon>Actinomycetes</taxon>
        <taxon>Micrococcales</taxon>
        <taxon>Microbacteriaceae</taxon>
        <taxon>Okibacterium</taxon>
    </lineage>
</organism>
<dbReference type="OrthoDB" id="9757917at2"/>
<dbReference type="Gene3D" id="3.40.50.300">
    <property type="entry name" value="P-loop containing nucleotide triphosphate hydrolases"/>
    <property type="match status" value="1"/>
</dbReference>
<name>A0A1T5JTR2_9MICO</name>
<reference evidence="2 3" key="1">
    <citation type="submission" date="2017-02" db="EMBL/GenBank/DDBJ databases">
        <authorList>
            <person name="Peterson S.W."/>
        </authorList>
    </citation>
    <scope>NUCLEOTIDE SEQUENCE [LARGE SCALE GENOMIC DNA]</scope>
    <source>
        <strain evidence="2 3">VKM Ac-2059</strain>
    </source>
</reference>
<dbReference type="InterPro" id="IPR027417">
    <property type="entry name" value="P-loop_NTPase"/>
</dbReference>
<keyword evidence="3" id="KW-1185">Reference proteome</keyword>
<evidence type="ECO:0000313" key="2">
    <source>
        <dbReference type="EMBL" id="SKC54773.1"/>
    </source>
</evidence>
<proteinExistence type="predicted"/>
<dbReference type="Proteomes" id="UP000190857">
    <property type="component" value="Unassembled WGS sequence"/>
</dbReference>
<dbReference type="SUPFAM" id="SSF52540">
    <property type="entry name" value="P-loop containing nucleoside triphosphate hydrolases"/>
    <property type="match status" value="1"/>
</dbReference>
<dbReference type="EMBL" id="FUZP01000001">
    <property type="protein sequence ID" value="SKC54773.1"/>
    <property type="molecule type" value="Genomic_DNA"/>
</dbReference>
<sequence length="1389" mass="153019">MNIPDIDFARVRSLGAGGQRDGYEQFICELVAQEPPDAEAKFVSLHGAGGDGGVECYWTLPDGAEHGWQAKYWTSHTAVDKSQLDTSVKAALTNHPSLTKYTITIPADPTGRTSGNGKSLLEKINDPGGWLAGWRTMAADRGITVTFEFEWATNTAARLSRLDASGAQRRYWFDADVLSPQWWIDRLQEATDAARPRYTPELNVDVPAARSIAALCSDDEWWQAVLDRRDELTEATRRLQYAGEAATAADLETARSAAAVVIDALQTWEQTRSNAEFPGLGQKLKAASSVVREQETLEVERMNATHENWDTPSWRQYQSEYMVRFPAEAVDALRDLGGKLDTAAELLISPLGTLASSSVALMTGPAGIGKTYLALDAATRRLQRGRPSIVMHGRWFNDRDPLTHLRDVLQMPADLTSDETIALLDQSARAAKAPTLLIIDALNDTRPRSMWRENLDRLISIVTRYPHVRLLLTARTHYVNQVLPPGMSIPRFEHTGFEGVEFEAVSEYAAFYGLEPPTSPPIHGEFDNPLYLRLVCEALQSDDRLSLDQANMGLGELTKMVLGHANEAVSNRIDASPSDQIVHRAMHALAGAIADQGGAPLARLAAQAVLNPIWADNSVEKSLLDGLIAQGLVEEDVIPDSNPYGTDIITITFERIGHHLIVSDALAHVNDADGVRAQLSGRLGNLIGLDATIDVGLLEAVSVVVAERFGLELTDFTAEIPDTAARNAAVIAGTAWRPASSITPETGSIITNALRRLETFDAGLTMLFRLASRPGHPLNADFLHGFLSGFTMATRDQFLTGWLHTSHGTSGAVDRLIRWGNEKPLDQVGPETTRLWVTALLWTTSATDRRVREPATIAAARLLARHPHQAAPLLEQFCVVDDEWVVERALEVSYSALLAGGSGADWTAAAGVVWATYFASSEDLTPNAAVRDAARCILEAALDRGELPAGVTPDCFRPPYRSAWPLTWPTEDDIAPYDNSDYPKLVYSTTRDDFFTYQLKHELRDRPGVDVAAGARWVVAEVIQLGYLPRLHSNFDNYVLGEFGPGRGKPKWIERIGKKYQWVALNRLIGHLSDHAPKTRSSWEAPPAAIPGPESSIVRQVDPTVTEFEPAGDAPRPWVPTYDWDAKTGKTDAQWVADDSDLPLIDVTSAERDGRPFIVVSGSYSWDLTGDTTKRTHQVWTNLYTHVVSTDDLSEALGELEGRDLINCLGMSRLPMSYNGYVGEYPFGHHHGETLSVVKHDWTDPLTVPTRPAVWELLGENEYAPGNLETISFDAPAPEFFGPAPGILHWNGRNGWTDARGQLIAVLRHSVNVGQNELLMNADFLQDWLTAERKTLIWVENTGKDVYRKMGWGKSYPGALVRSQVRAWTPGQDLRTVSPGWQRIPARED</sequence>
<dbReference type="InterPro" id="IPR007111">
    <property type="entry name" value="NACHT_NTPase"/>
</dbReference>
<evidence type="ECO:0000313" key="3">
    <source>
        <dbReference type="Proteomes" id="UP000190857"/>
    </source>
</evidence>
<dbReference type="Pfam" id="PF05729">
    <property type="entry name" value="NACHT"/>
    <property type="match status" value="1"/>
</dbReference>
<gene>
    <name evidence="2" type="ORF">SAMN06309945_1858</name>
</gene>
<dbReference type="RefSeq" id="WP_079727825.1">
    <property type="nucleotide sequence ID" value="NZ_FUZP01000001.1"/>
</dbReference>
<accession>A0A1T5JTR2</accession>
<evidence type="ECO:0000259" key="1">
    <source>
        <dbReference type="Pfam" id="PF05729"/>
    </source>
</evidence>
<protein>
    <recommendedName>
        <fullName evidence="1">NACHT domain-containing protein</fullName>
    </recommendedName>
</protein>
<feature type="domain" description="NACHT" evidence="1">
    <location>
        <begin position="359"/>
        <end position="498"/>
    </location>
</feature>